<evidence type="ECO:0000313" key="1">
    <source>
        <dbReference type="EMBL" id="KAI5668185.1"/>
    </source>
</evidence>
<comment type="caution">
    <text evidence="1">The sequence shown here is derived from an EMBL/GenBank/DDBJ whole genome shotgun (WGS) entry which is preliminary data.</text>
</comment>
<proteinExistence type="predicted"/>
<accession>A0ACC0B6B6</accession>
<protein>
    <submittedName>
        <fullName evidence="1">Uncharacterized protein</fullName>
    </submittedName>
</protein>
<organism evidence="1 2">
    <name type="scientific">Catharanthus roseus</name>
    <name type="common">Madagascar periwinkle</name>
    <name type="synonym">Vinca rosea</name>
    <dbReference type="NCBI Taxonomy" id="4058"/>
    <lineage>
        <taxon>Eukaryota</taxon>
        <taxon>Viridiplantae</taxon>
        <taxon>Streptophyta</taxon>
        <taxon>Embryophyta</taxon>
        <taxon>Tracheophyta</taxon>
        <taxon>Spermatophyta</taxon>
        <taxon>Magnoliopsida</taxon>
        <taxon>eudicotyledons</taxon>
        <taxon>Gunneridae</taxon>
        <taxon>Pentapetalae</taxon>
        <taxon>asterids</taxon>
        <taxon>lamiids</taxon>
        <taxon>Gentianales</taxon>
        <taxon>Apocynaceae</taxon>
        <taxon>Rauvolfioideae</taxon>
        <taxon>Vinceae</taxon>
        <taxon>Catharanthinae</taxon>
        <taxon>Catharanthus</taxon>
    </lineage>
</organism>
<keyword evidence="2" id="KW-1185">Reference proteome</keyword>
<gene>
    <name evidence="1" type="ORF">M9H77_18038</name>
</gene>
<name>A0ACC0B6B6_CATRO</name>
<sequence length="309" mass="33774">MDMTSRVQGHTVTTSSRAVRGRHSTSHLPSTSNHLPASFYYDTGAPRSRPALPSHLSHTPVTYEAYGSTHPPSHPLAAVYDPYLYAHIVHPHIPYRSSAQEPLNEFNGPTKTLGAEFFEQMVGAVPPNSSYSIHDYTAIDYSVSSSEPFIGRHSADMYFEGDMGLGEEHDRARSLHIDGEAHERVDGDGVGDDHDDSEDAGDEEQPVPMAPVAPARESDGRPHHEEGKGLTGSFMSVMSKILGSRNKRLDKARDIPAPTQRKKVKVSNWEQPGPAEGACSLHKKAVATEKFFPVRVIPTASNSGILYLN</sequence>
<evidence type="ECO:0000313" key="2">
    <source>
        <dbReference type="Proteomes" id="UP001060085"/>
    </source>
</evidence>
<dbReference type="EMBL" id="CM044704">
    <property type="protein sequence ID" value="KAI5668185.1"/>
    <property type="molecule type" value="Genomic_DNA"/>
</dbReference>
<reference evidence="2" key="1">
    <citation type="journal article" date="2023" name="Nat. Plants">
        <title>Single-cell RNA sequencing provides a high-resolution roadmap for understanding the multicellular compartmentation of specialized metabolism.</title>
        <authorList>
            <person name="Sun S."/>
            <person name="Shen X."/>
            <person name="Li Y."/>
            <person name="Li Y."/>
            <person name="Wang S."/>
            <person name="Li R."/>
            <person name="Zhang H."/>
            <person name="Shen G."/>
            <person name="Guo B."/>
            <person name="Wei J."/>
            <person name="Xu J."/>
            <person name="St-Pierre B."/>
            <person name="Chen S."/>
            <person name="Sun C."/>
        </authorList>
    </citation>
    <scope>NUCLEOTIDE SEQUENCE [LARGE SCALE GENOMIC DNA]</scope>
</reference>
<dbReference type="Proteomes" id="UP001060085">
    <property type="component" value="Linkage Group LG04"/>
</dbReference>